<dbReference type="OrthoDB" id="10033661at2759"/>
<protein>
    <submittedName>
        <fullName evidence="2">Uncharacterized protein</fullName>
    </submittedName>
</protein>
<evidence type="ECO:0000313" key="3">
    <source>
        <dbReference type="Proteomes" id="UP000271889"/>
    </source>
</evidence>
<dbReference type="AlphaFoldDB" id="A0A3P7N211"/>
<dbReference type="EMBL" id="UYRV01128947">
    <property type="protein sequence ID" value="VDN36335.1"/>
    <property type="molecule type" value="Genomic_DNA"/>
</dbReference>
<organism evidence="2 3">
    <name type="scientific">Cylicostephanus goldi</name>
    <name type="common">Nematode worm</name>
    <dbReference type="NCBI Taxonomy" id="71465"/>
    <lineage>
        <taxon>Eukaryota</taxon>
        <taxon>Metazoa</taxon>
        <taxon>Ecdysozoa</taxon>
        <taxon>Nematoda</taxon>
        <taxon>Chromadorea</taxon>
        <taxon>Rhabditida</taxon>
        <taxon>Rhabditina</taxon>
        <taxon>Rhabditomorpha</taxon>
        <taxon>Strongyloidea</taxon>
        <taxon>Strongylidae</taxon>
        <taxon>Cylicostephanus</taxon>
    </lineage>
</organism>
<feature type="compositionally biased region" description="Polar residues" evidence="1">
    <location>
        <begin position="36"/>
        <end position="47"/>
    </location>
</feature>
<evidence type="ECO:0000256" key="1">
    <source>
        <dbReference type="SAM" id="MobiDB-lite"/>
    </source>
</evidence>
<name>A0A3P7N211_CYLGO</name>
<sequence>MQKDHMFITDDQAAKQSLLRHIQRGHFDAPDEMYWSKSNGNGGSPNTRYCRKLPLDESSSNTPETSRLIQRPMEESATYNSVRAYSIVKT</sequence>
<accession>A0A3P7N211</accession>
<proteinExistence type="predicted"/>
<evidence type="ECO:0000313" key="2">
    <source>
        <dbReference type="EMBL" id="VDN36335.1"/>
    </source>
</evidence>
<feature type="compositionally biased region" description="Polar residues" evidence="1">
    <location>
        <begin position="57"/>
        <end position="67"/>
    </location>
</feature>
<feature type="region of interest" description="Disordered" evidence="1">
    <location>
        <begin position="31"/>
        <end position="67"/>
    </location>
</feature>
<keyword evidence="3" id="KW-1185">Reference proteome</keyword>
<dbReference type="Proteomes" id="UP000271889">
    <property type="component" value="Unassembled WGS sequence"/>
</dbReference>
<gene>
    <name evidence="2" type="ORF">CGOC_LOCUS13183</name>
</gene>
<reference evidence="2 3" key="1">
    <citation type="submission" date="2018-11" db="EMBL/GenBank/DDBJ databases">
        <authorList>
            <consortium name="Pathogen Informatics"/>
        </authorList>
    </citation>
    <scope>NUCLEOTIDE SEQUENCE [LARGE SCALE GENOMIC DNA]</scope>
</reference>